<reference evidence="10" key="1">
    <citation type="submission" date="2021-01" db="EMBL/GenBank/DDBJ databases">
        <authorList>
            <person name="Zahm M."/>
            <person name="Roques C."/>
            <person name="Cabau C."/>
            <person name="Klopp C."/>
            <person name="Donnadieu C."/>
            <person name="Jouanno E."/>
            <person name="Lampietro C."/>
            <person name="Louis A."/>
            <person name="Herpin A."/>
            <person name="Echchiki A."/>
            <person name="Berthelot C."/>
            <person name="Parey E."/>
            <person name="Roest-Crollius H."/>
            <person name="Braasch I."/>
            <person name="Postlethwait J."/>
            <person name="Bobe J."/>
            <person name="Montfort J."/>
            <person name="Bouchez O."/>
            <person name="Begum T."/>
            <person name="Mejri S."/>
            <person name="Adams A."/>
            <person name="Chen W.-J."/>
            <person name="Guiguen Y."/>
        </authorList>
    </citation>
    <scope>NUCLEOTIDE SEQUENCE</scope>
    <source>
        <tissue evidence="10">Blood</tissue>
    </source>
</reference>
<evidence type="ECO:0000256" key="7">
    <source>
        <dbReference type="ARBA" id="ARBA00023136"/>
    </source>
</evidence>
<evidence type="ECO:0000256" key="2">
    <source>
        <dbReference type="ARBA" id="ARBA00008497"/>
    </source>
</evidence>
<proteinExistence type="inferred from homology"/>
<feature type="transmembrane region" description="Helical" evidence="9">
    <location>
        <begin position="49"/>
        <end position="72"/>
    </location>
</feature>
<evidence type="ECO:0000256" key="3">
    <source>
        <dbReference type="ARBA" id="ARBA00022448"/>
    </source>
</evidence>
<evidence type="ECO:0000256" key="8">
    <source>
        <dbReference type="ARBA" id="ARBA00023303"/>
    </source>
</evidence>
<dbReference type="GO" id="GO:0005261">
    <property type="term" value="F:monoatomic cation channel activity"/>
    <property type="evidence" value="ECO:0007669"/>
    <property type="project" value="TreeGrafter"/>
</dbReference>
<sequence>MAKKQEWLSKLKNKLSSSPLVSNVVFGFILLGLEKHVELEFECPCDPKWNTVFSSAFFVIPAVMAFTLMVIMQGSEWRAAVSSCVPAIVWLTLLFFDGLYFACAKTDWEGSFVLLDKAVPHKWCEPTITMTEDAWKQVIQRSQGFFVTSQVIGMSLLMVMCVGLIMYMIVQCHRREGSQNNESHEMS</sequence>
<accession>A0A8T3D1G1</accession>
<feature type="transmembrane region" description="Helical" evidence="9">
    <location>
        <begin position="151"/>
        <end position="170"/>
    </location>
</feature>
<keyword evidence="4 9" id="KW-0812">Transmembrane</keyword>
<evidence type="ECO:0000313" key="11">
    <source>
        <dbReference type="Proteomes" id="UP000829720"/>
    </source>
</evidence>
<feature type="transmembrane region" description="Helical" evidence="9">
    <location>
        <begin position="79"/>
        <end position="102"/>
    </location>
</feature>
<dbReference type="InterPro" id="IPR029569">
    <property type="entry name" value="CALHM"/>
</dbReference>
<feature type="transmembrane region" description="Helical" evidence="9">
    <location>
        <begin position="20"/>
        <end position="37"/>
    </location>
</feature>
<dbReference type="PANTHER" id="PTHR32261">
    <property type="entry name" value="CALCIUM HOMEOSTASIS MODULATOR PROTEIN"/>
    <property type="match status" value="1"/>
</dbReference>
<evidence type="ECO:0000313" key="10">
    <source>
        <dbReference type="EMBL" id="KAI1889517.1"/>
    </source>
</evidence>
<dbReference type="AlphaFoldDB" id="A0A8T3D1G1"/>
<dbReference type="GO" id="GO:1904669">
    <property type="term" value="P:ATP export"/>
    <property type="evidence" value="ECO:0007669"/>
    <property type="project" value="UniProtKB-ARBA"/>
</dbReference>
<comment type="caution">
    <text evidence="10">The sequence shown here is derived from an EMBL/GenBank/DDBJ whole genome shotgun (WGS) entry which is preliminary data.</text>
</comment>
<keyword evidence="3" id="KW-0813">Transport</keyword>
<keyword evidence="8" id="KW-0407">Ion channel</keyword>
<evidence type="ECO:0000256" key="4">
    <source>
        <dbReference type="ARBA" id="ARBA00022692"/>
    </source>
</evidence>
<dbReference type="EMBL" id="JAERUA010000015">
    <property type="protein sequence ID" value="KAI1889517.1"/>
    <property type="molecule type" value="Genomic_DNA"/>
</dbReference>
<name>A0A8T3D1G1_9TELE</name>
<evidence type="ECO:0000256" key="1">
    <source>
        <dbReference type="ARBA" id="ARBA00004141"/>
    </source>
</evidence>
<dbReference type="PANTHER" id="PTHR32261:SF4">
    <property type="entry name" value="CALCIUM HOMEOSTASIS MODULATOR PROTEIN 6"/>
    <property type="match status" value="1"/>
</dbReference>
<evidence type="ECO:0000256" key="9">
    <source>
        <dbReference type="SAM" id="Phobius"/>
    </source>
</evidence>
<organism evidence="10 11">
    <name type="scientific">Albula goreensis</name>
    <dbReference type="NCBI Taxonomy" id="1534307"/>
    <lineage>
        <taxon>Eukaryota</taxon>
        <taxon>Metazoa</taxon>
        <taxon>Chordata</taxon>
        <taxon>Craniata</taxon>
        <taxon>Vertebrata</taxon>
        <taxon>Euteleostomi</taxon>
        <taxon>Actinopterygii</taxon>
        <taxon>Neopterygii</taxon>
        <taxon>Teleostei</taxon>
        <taxon>Albuliformes</taxon>
        <taxon>Albulidae</taxon>
        <taxon>Albula</taxon>
    </lineage>
</organism>
<dbReference type="OrthoDB" id="8740304at2759"/>
<dbReference type="Proteomes" id="UP000829720">
    <property type="component" value="Unassembled WGS sequence"/>
</dbReference>
<protein>
    <submittedName>
        <fullName evidence="10">Uncharacterized protein</fullName>
    </submittedName>
</protein>
<gene>
    <name evidence="10" type="ORF">AGOR_G00163690</name>
</gene>
<comment type="similarity">
    <text evidence="2">Belongs to the CALHM family.</text>
</comment>
<keyword evidence="11" id="KW-1185">Reference proteome</keyword>
<keyword evidence="7 9" id="KW-0472">Membrane</keyword>
<evidence type="ECO:0000256" key="6">
    <source>
        <dbReference type="ARBA" id="ARBA00023065"/>
    </source>
</evidence>
<keyword evidence="6" id="KW-0406">Ion transport</keyword>
<evidence type="ECO:0000256" key="5">
    <source>
        <dbReference type="ARBA" id="ARBA00022989"/>
    </source>
</evidence>
<dbReference type="GO" id="GO:0005886">
    <property type="term" value="C:plasma membrane"/>
    <property type="evidence" value="ECO:0007669"/>
    <property type="project" value="TreeGrafter"/>
</dbReference>
<keyword evidence="5 9" id="KW-1133">Transmembrane helix</keyword>
<dbReference type="Pfam" id="PF14798">
    <property type="entry name" value="Ca_hom_mod"/>
    <property type="match status" value="1"/>
</dbReference>
<comment type="subcellular location">
    <subcellularLocation>
        <location evidence="1">Membrane</location>
        <topology evidence="1">Multi-pass membrane protein</topology>
    </subcellularLocation>
</comment>